<proteinExistence type="predicted"/>
<reference evidence="2" key="1">
    <citation type="journal article" date="2010" name="ISME J.">
        <title>Metagenome of the Mediterranean deep chlorophyll maximum studied by direct and fosmid library 454 pyrosequencing.</title>
        <authorList>
            <person name="Ghai R."/>
            <person name="Martin-Cuadrado A.B."/>
            <person name="Molto A.G."/>
            <person name="Heredia I.G."/>
            <person name="Cabrera R."/>
            <person name="Martin J."/>
            <person name="Verdu M."/>
            <person name="Deschamps P."/>
            <person name="Moreira D."/>
            <person name="Lopez-Garcia P."/>
            <person name="Mira A."/>
            <person name="Rodriguez-Valera F."/>
        </authorList>
    </citation>
    <scope>NUCLEOTIDE SEQUENCE</scope>
</reference>
<name>D6PCC9_9BACT</name>
<organism evidence="2">
    <name type="scientific">uncultured marine bacterium MedDCM-OCT-S01-C143</name>
    <dbReference type="NCBI Taxonomy" id="743046"/>
    <lineage>
        <taxon>Bacteria</taxon>
        <taxon>environmental samples</taxon>
    </lineage>
</organism>
<evidence type="ECO:0000313" key="2">
    <source>
        <dbReference type="EMBL" id="ADD93380.1"/>
    </source>
</evidence>
<dbReference type="EMBL" id="GU942979">
    <property type="protein sequence ID" value="ADD93380.1"/>
    <property type="molecule type" value="Genomic_DNA"/>
</dbReference>
<dbReference type="AlphaFoldDB" id="D6PCC9"/>
<evidence type="ECO:0000256" key="1">
    <source>
        <dbReference type="SAM" id="MobiDB-lite"/>
    </source>
</evidence>
<feature type="region of interest" description="Disordered" evidence="1">
    <location>
        <begin position="1"/>
        <end position="29"/>
    </location>
</feature>
<protein>
    <submittedName>
        <fullName evidence="2">Uncharacterized protein</fullName>
    </submittedName>
</protein>
<accession>D6PCC9</accession>
<sequence>MEQAAKGAGVDLRDISPSSGKPNDSGVVESRVKLKARNLSADRLQDFLKRLEASPGDIVLRKVDVSKPYRKDTLELEVLVMSYRVEG</sequence>